<sequence>MKREEKKALTRQQLIKATLAAIANEEDIELKNIARAAGISVVTLYKYFPSKQALLEQAAIFQFEIIANHVQEIMNQTEIDFPVRMDQFHTFLADYHMRYANSDKNNPIYDIFVNSPILQAEYRTRLAALWQIIIDAGRDAGYINRTISDTALRLYIEMYLSYFHDPDKIALVRSTPKLDEEFDALFFFGLAGTVTRNETDNTLDFFKKPKHS</sequence>
<name>A0A288QAA9_9LACO</name>
<dbReference type="EMBL" id="QRAS01000003">
    <property type="protein sequence ID" value="RDL05327.1"/>
    <property type="molecule type" value="Genomic_DNA"/>
</dbReference>
<dbReference type="PROSITE" id="PS50977">
    <property type="entry name" value="HTH_TETR_2"/>
    <property type="match status" value="1"/>
</dbReference>
<dbReference type="KEGG" id="wso:WSWS_01326"/>
<evidence type="ECO:0000256" key="1">
    <source>
        <dbReference type="ARBA" id="ARBA00023125"/>
    </source>
</evidence>
<protein>
    <submittedName>
        <fullName evidence="2">TetR family transcriptional regulator</fullName>
    </submittedName>
</protein>
<evidence type="ECO:0000313" key="3">
    <source>
        <dbReference type="Proteomes" id="UP000254912"/>
    </source>
</evidence>
<dbReference type="SUPFAM" id="SSF46689">
    <property type="entry name" value="Homeodomain-like"/>
    <property type="match status" value="1"/>
</dbReference>
<dbReference type="Gene3D" id="1.10.357.10">
    <property type="entry name" value="Tetracycline Repressor, domain 2"/>
    <property type="match status" value="1"/>
</dbReference>
<keyword evidence="3" id="KW-1185">Reference proteome</keyword>
<dbReference type="InterPro" id="IPR050109">
    <property type="entry name" value="HTH-type_TetR-like_transc_reg"/>
</dbReference>
<reference evidence="2 3" key="1">
    <citation type="submission" date="2018-07" db="EMBL/GenBank/DDBJ databases">
        <title>Genomic Encyclopedia of Type Strains, Phase III (KMG-III): the genomes of soil and plant-associated and newly described type strains.</title>
        <authorList>
            <person name="Whitman W."/>
        </authorList>
    </citation>
    <scope>NUCLEOTIDE SEQUENCE [LARGE SCALE GENOMIC DNA]</scope>
    <source>
        <strain evidence="2 3">CECT 7031</strain>
    </source>
</reference>
<evidence type="ECO:0000313" key="2">
    <source>
        <dbReference type="EMBL" id="RDL05327.1"/>
    </source>
</evidence>
<dbReference type="GO" id="GO:0003677">
    <property type="term" value="F:DNA binding"/>
    <property type="evidence" value="ECO:0007669"/>
    <property type="project" value="UniProtKB-UniRule"/>
</dbReference>
<dbReference type="RefSeq" id="WP_070230518.1">
    <property type="nucleotide sequence ID" value="NZ_BJYO01000004.1"/>
</dbReference>
<accession>A0A288QAA9</accession>
<dbReference type="PANTHER" id="PTHR30055">
    <property type="entry name" value="HTH-TYPE TRANSCRIPTIONAL REGULATOR RUTR"/>
    <property type="match status" value="1"/>
</dbReference>
<dbReference type="AlphaFoldDB" id="A0A288QAA9"/>
<keyword evidence="1" id="KW-0238">DNA-binding</keyword>
<dbReference type="InterPro" id="IPR009057">
    <property type="entry name" value="Homeodomain-like_sf"/>
</dbReference>
<dbReference type="GO" id="GO:0006355">
    <property type="term" value="P:regulation of DNA-templated transcription"/>
    <property type="evidence" value="ECO:0007669"/>
    <property type="project" value="UniProtKB-ARBA"/>
</dbReference>
<gene>
    <name evidence="2" type="ORF">DFP99_1283</name>
</gene>
<proteinExistence type="predicted"/>
<organism evidence="2 3">
    <name type="scientific">Weissella soli</name>
    <dbReference type="NCBI Taxonomy" id="155866"/>
    <lineage>
        <taxon>Bacteria</taxon>
        <taxon>Bacillati</taxon>
        <taxon>Bacillota</taxon>
        <taxon>Bacilli</taxon>
        <taxon>Lactobacillales</taxon>
        <taxon>Lactobacillaceae</taxon>
        <taxon>Weissella</taxon>
    </lineage>
</organism>
<comment type="caution">
    <text evidence="2">The sequence shown here is derived from an EMBL/GenBank/DDBJ whole genome shotgun (WGS) entry which is preliminary data.</text>
</comment>
<dbReference type="Proteomes" id="UP000254912">
    <property type="component" value="Unassembled WGS sequence"/>
</dbReference>
<dbReference type="GeneID" id="94546512"/>
<dbReference type="Pfam" id="PF00440">
    <property type="entry name" value="TetR_N"/>
    <property type="match status" value="1"/>
</dbReference>
<dbReference type="InterPro" id="IPR001647">
    <property type="entry name" value="HTH_TetR"/>
</dbReference>